<evidence type="ECO:0000313" key="1">
    <source>
        <dbReference type="EMBL" id="VVE59674.1"/>
    </source>
</evidence>
<proteinExistence type="predicted"/>
<dbReference type="EMBL" id="CABPRZ010000050">
    <property type="protein sequence ID" value="VVE59674.1"/>
    <property type="molecule type" value="Genomic_DNA"/>
</dbReference>
<evidence type="ECO:0000313" key="2">
    <source>
        <dbReference type="Proteomes" id="UP000414233"/>
    </source>
</evidence>
<name>A0A5E4ZF15_9BURK</name>
<sequence>MGSGEKSLRLLIEKWLELTHVSPARVTRFSRMPSGARYVCVGALRPSGPLAIFFFRHDDGSWCVFPPEAGWPATKAQA</sequence>
<reference evidence="1 2" key="1">
    <citation type="submission" date="2019-08" db="EMBL/GenBank/DDBJ databases">
        <authorList>
            <person name="Peeters C."/>
        </authorList>
    </citation>
    <scope>NUCLEOTIDE SEQUENCE [LARGE SCALE GENOMIC DNA]</scope>
    <source>
        <strain evidence="1 2">LMG 30175</strain>
    </source>
</reference>
<dbReference type="OrthoDB" id="8926609at2"/>
<dbReference type="AlphaFoldDB" id="A0A5E4ZF15"/>
<gene>
    <name evidence="1" type="ORF">PTE30175_05586</name>
</gene>
<dbReference type="Proteomes" id="UP000414233">
    <property type="component" value="Unassembled WGS sequence"/>
</dbReference>
<keyword evidence="2" id="KW-1185">Reference proteome</keyword>
<protein>
    <submittedName>
        <fullName evidence="1">Uncharacterized protein</fullName>
    </submittedName>
</protein>
<organism evidence="1 2">
    <name type="scientific">Pandoraea terrae</name>
    <dbReference type="NCBI Taxonomy" id="1537710"/>
    <lineage>
        <taxon>Bacteria</taxon>
        <taxon>Pseudomonadati</taxon>
        <taxon>Pseudomonadota</taxon>
        <taxon>Betaproteobacteria</taxon>
        <taxon>Burkholderiales</taxon>
        <taxon>Burkholderiaceae</taxon>
        <taxon>Pandoraea</taxon>
    </lineage>
</organism>
<accession>A0A5E4ZF15</accession>